<sequence length="255" mass="27476">MTGSARDFYDSLAADYHRIFPDWEASMARQAAALDGLVRRELGAGAHKLLDCACGIGTQAIGLARAGHRVVGSDLSPVAATRAAAEAAARGIGLPALAADMRRLPFRAGAFDAVVCADNSLAHLLTAQDLAAALREMRRVLRPGGLLLLTLRDYDDIRRARPVSSPPQVSHGADGRSITFQLWHWHDDGERYDQEYFQLVPDGAGWQVRVRRATSWALTRSEVSAAAAAVGFTDLTWHSPDASGYYQPVLAARAS</sequence>
<keyword evidence="2" id="KW-0489">Methyltransferase</keyword>
<reference evidence="3" key="1">
    <citation type="journal article" date="2019" name="Int. J. Syst. Evol. Microbiol.">
        <title>The Global Catalogue of Microorganisms (GCM) 10K type strain sequencing project: providing services to taxonomists for standard genome sequencing and annotation.</title>
        <authorList>
            <consortium name="The Broad Institute Genomics Platform"/>
            <consortium name="The Broad Institute Genome Sequencing Center for Infectious Disease"/>
            <person name="Wu L."/>
            <person name="Ma J."/>
        </authorList>
    </citation>
    <scope>NUCLEOTIDE SEQUENCE [LARGE SCALE GENOMIC DNA]</scope>
    <source>
        <strain evidence="3">JCM 17138</strain>
    </source>
</reference>
<dbReference type="GO" id="GO:0032259">
    <property type="term" value="P:methylation"/>
    <property type="evidence" value="ECO:0007669"/>
    <property type="project" value="UniProtKB-KW"/>
</dbReference>
<evidence type="ECO:0000313" key="2">
    <source>
        <dbReference type="EMBL" id="GAA3771071.1"/>
    </source>
</evidence>
<dbReference type="Gene3D" id="3.40.50.150">
    <property type="entry name" value="Vaccinia Virus protein VP39"/>
    <property type="match status" value="1"/>
</dbReference>
<dbReference type="RefSeq" id="WP_275769909.1">
    <property type="nucleotide sequence ID" value="NZ_BAABDE010000002.1"/>
</dbReference>
<comment type="caution">
    <text evidence="2">The sequence shown here is derived from an EMBL/GenBank/DDBJ whole genome shotgun (WGS) entry which is preliminary data.</text>
</comment>
<dbReference type="InterPro" id="IPR050508">
    <property type="entry name" value="Methyltransf_Superfamily"/>
</dbReference>
<dbReference type="EMBL" id="BAABDE010000002">
    <property type="protein sequence ID" value="GAA3771071.1"/>
    <property type="molecule type" value="Genomic_DNA"/>
</dbReference>
<dbReference type="Pfam" id="PF13649">
    <property type="entry name" value="Methyltransf_25"/>
    <property type="match status" value="1"/>
</dbReference>
<organism evidence="2 3">
    <name type="scientific">Streptomyces coacervatus</name>
    <dbReference type="NCBI Taxonomy" id="647381"/>
    <lineage>
        <taxon>Bacteria</taxon>
        <taxon>Bacillati</taxon>
        <taxon>Actinomycetota</taxon>
        <taxon>Actinomycetes</taxon>
        <taxon>Kitasatosporales</taxon>
        <taxon>Streptomycetaceae</taxon>
        <taxon>Streptomyces</taxon>
    </lineage>
</organism>
<feature type="domain" description="Methyltransferase" evidence="1">
    <location>
        <begin position="50"/>
        <end position="145"/>
    </location>
</feature>
<dbReference type="InterPro" id="IPR041698">
    <property type="entry name" value="Methyltransf_25"/>
</dbReference>
<evidence type="ECO:0000313" key="3">
    <source>
        <dbReference type="Proteomes" id="UP001501009"/>
    </source>
</evidence>
<dbReference type="InterPro" id="IPR029063">
    <property type="entry name" value="SAM-dependent_MTases_sf"/>
</dbReference>
<accession>A0ABP7GUG7</accession>
<proteinExistence type="predicted"/>
<dbReference type="Proteomes" id="UP001501009">
    <property type="component" value="Unassembled WGS sequence"/>
</dbReference>
<protein>
    <submittedName>
        <fullName evidence="2">Class I SAM-dependent methyltransferase</fullName>
    </submittedName>
</protein>
<gene>
    <name evidence="2" type="ORF">GCM10022403_003020</name>
</gene>
<dbReference type="PANTHER" id="PTHR42912">
    <property type="entry name" value="METHYLTRANSFERASE"/>
    <property type="match status" value="1"/>
</dbReference>
<dbReference type="GO" id="GO:0008168">
    <property type="term" value="F:methyltransferase activity"/>
    <property type="evidence" value="ECO:0007669"/>
    <property type="project" value="UniProtKB-KW"/>
</dbReference>
<dbReference type="CDD" id="cd02440">
    <property type="entry name" value="AdoMet_MTases"/>
    <property type="match status" value="1"/>
</dbReference>
<dbReference type="SUPFAM" id="SSF53335">
    <property type="entry name" value="S-adenosyl-L-methionine-dependent methyltransferases"/>
    <property type="match status" value="1"/>
</dbReference>
<evidence type="ECO:0000259" key="1">
    <source>
        <dbReference type="Pfam" id="PF13649"/>
    </source>
</evidence>
<keyword evidence="3" id="KW-1185">Reference proteome</keyword>
<keyword evidence="2" id="KW-0808">Transferase</keyword>
<name>A0ABP7GUG7_9ACTN</name>